<evidence type="ECO:0000313" key="6">
    <source>
        <dbReference type="EnsemblMetazoa" id="G29896.1:cds"/>
    </source>
</evidence>
<organism evidence="6 7">
    <name type="scientific">Magallana gigas</name>
    <name type="common">Pacific oyster</name>
    <name type="synonym">Crassostrea gigas</name>
    <dbReference type="NCBI Taxonomy" id="29159"/>
    <lineage>
        <taxon>Eukaryota</taxon>
        <taxon>Metazoa</taxon>
        <taxon>Spiralia</taxon>
        <taxon>Lophotrochozoa</taxon>
        <taxon>Mollusca</taxon>
        <taxon>Bivalvia</taxon>
        <taxon>Autobranchia</taxon>
        <taxon>Pteriomorphia</taxon>
        <taxon>Ostreida</taxon>
        <taxon>Ostreoidea</taxon>
        <taxon>Ostreidae</taxon>
        <taxon>Magallana</taxon>
    </lineage>
</organism>
<feature type="compositionally biased region" description="Basic residues" evidence="4">
    <location>
        <begin position="10"/>
        <end position="19"/>
    </location>
</feature>
<dbReference type="OrthoDB" id="6362910at2759"/>
<evidence type="ECO:0000259" key="5">
    <source>
        <dbReference type="PROSITE" id="PS50097"/>
    </source>
</evidence>
<dbReference type="Gene3D" id="3.30.710.10">
    <property type="entry name" value="Potassium Channel Kv1.1, Chain A"/>
    <property type="match status" value="1"/>
</dbReference>
<evidence type="ECO:0000256" key="1">
    <source>
        <dbReference type="ARBA" id="ARBA00022441"/>
    </source>
</evidence>
<dbReference type="Pfam" id="PF00651">
    <property type="entry name" value="BTB"/>
    <property type="match status" value="1"/>
</dbReference>
<dbReference type="Pfam" id="PF24681">
    <property type="entry name" value="Kelch_KLHDC2_KLHL20_DRC7"/>
    <property type="match status" value="1"/>
</dbReference>
<dbReference type="AlphaFoldDB" id="A0A8W8LV90"/>
<evidence type="ECO:0000256" key="4">
    <source>
        <dbReference type="SAM" id="MobiDB-lite"/>
    </source>
</evidence>
<dbReference type="EnsemblMetazoa" id="G29896.1">
    <property type="protein sequence ID" value="G29896.1:cds"/>
    <property type="gene ID" value="G29896"/>
</dbReference>
<dbReference type="InterPro" id="IPR006652">
    <property type="entry name" value="Kelch_1"/>
</dbReference>
<feature type="region of interest" description="Disordered" evidence="4">
    <location>
        <begin position="1"/>
        <end position="41"/>
    </location>
</feature>
<reference evidence="6" key="1">
    <citation type="submission" date="2022-08" db="UniProtKB">
        <authorList>
            <consortium name="EnsemblMetazoa"/>
        </authorList>
    </citation>
    <scope>IDENTIFICATION</scope>
    <source>
        <strain evidence="6">05x7-T-G4-1.051#20</strain>
    </source>
</reference>
<dbReference type="InterPro" id="IPR000210">
    <property type="entry name" value="BTB/POZ_dom"/>
</dbReference>
<keyword evidence="7" id="KW-1185">Reference proteome</keyword>
<dbReference type="Gene3D" id="2.120.10.80">
    <property type="entry name" value="Kelch-type beta propeller"/>
    <property type="match status" value="2"/>
</dbReference>
<feature type="compositionally biased region" description="Polar residues" evidence="4">
    <location>
        <begin position="24"/>
        <end position="34"/>
    </location>
</feature>
<dbReference type="FunFam" id="1.25.40.420:FF:000001">
    <property type="entry name" value="Kelch-like family member 12"/>
    <property type="match status" value="1"/>
</dbReference>
<dbReference type="SUPFAM" id="SSF117281">
    <property type="entry name" value="Kelch motif"/>
    <property type="match status" value="1"/>
</dbReference>
<evidence type="ECO:0000256" key="3">
    <source>
        <dbReference type="SAM" id="Coils"/>
    </source>
</evidence>
<feature type="coiled-coil region" evidence="3">
    <location>
        <begin position="98"/>
        <end position="131"/>
    </location>
</feature>
<protein>
    <recommendedName>
        <fullName evidence="5">BTB domain-containing protein</fullName>
    </recommendedName>
</protein>
<dbReference type="CDD" id="cd18186">
    <property type="entry name" value="BTB_POZ_ZBTB_KLHL-like"/>
    <property type="match status" value="1"/>
</dbReference>
<dbReference type="InterPro" id="IPR011705">
    <property type="entry name" value="BACK"/>
</dbReference>
<dbReference type="PROSITE" id="PS50097">
    <property type="entry name" value="BTB"/>
    <property type="match status" value="1"/>
</dbReference>
<keyword evidence="1" id="KW-0880">Kelch repeat</keyword>
<evidence type="ECO:0000313" key="7">
    <source>
        <dbReference type="Proteomes" id="UP000005408"/>
    </source>
</evidence>
<dbReference type="SMART" id="SM00225">
    <property type="entry name" value="BTB"/>
    <property type="match status" value="1"/>
</dbReference>
<dbReference type="SMART" id="SM00612">
    <property type="entry name" value="Kelch"/>
    <property type="match status" value="5"/>
</dbReference>
<feature type="domain" description="BTB" evidence="5">
    <location>
        <begin position="409"/>
        <end position="477"/>
    </location>
</feature>
<dbReference type="PANTHER" id="PTHR45632">
    <property type="entry name" value="LD33804P"/>
    <property type="match status" value="1"/>
</dbReference>
<sequence>MTRFHFSNRLTKKLKKPSSKKGSNVPSNVPSTSAEAGGTEEVMSNMVLKTVDSDTKKSCSSSSSCSSFDVASDITRGSVERIFQEVDGHLSVTDTQQYQDAVEALSETELNKKLAEELDYLQELLEDEKKGEIHTDTKWVDPEAEIPWEQTHRRVLTMTVDTHKHKHGQNGHLHHHHNHDPVPTNTQVPDTMATKLPNRKVPLHKEFACTNLACTDPHCSDVMCGVKGLDVADKHKHHVPEPIPVNNQVPNSMATRLPNRKVPLHKEFACTNLACADPHCSDVMCGTKVTEIKSHNSDPDLYSSRYAMDTAVAHMEKTVKNEAAITSHEHEHYYGKPVLFVMDSRNKFHPLTRPQEAHKVLDVCKEFEPTKSQQHVIDTLQGSEDANTAAHDILTGTFIRNCQEENLMTDVNIYIGGELFTAHRIMLAQYSSYFQELFCISKRENNLPFNLKVKGISADAFEAFLHLVYIGDCNITSDIVMDLYMIAKRFSVDELHNRLNDYLNSLSTDNCLDIMLRGEAPPGEPLYETALKFLIRDFQKAVKKAAFLELRLDVLIKILSSDFLKIDKETEVFDAAHAWIKHDIPKREQHLSRVMECVRFALMDHLELFVLFSGVDLIQKNAYCREMMMKANWIITSRMLHFADPFDLPCPMKRDPNLLNQTPDEGLDDSLKIQPKIPKEDKLVSGDLLAFGGFFSGSDKTRAVEGAKSIMWYHVDSRNWKKLTELPEARIHHASCVLNGKIYITGGSDPKFHKESPKALASCFCFDPHTMEWTNIAPMRTPRLMHSLVALSGRLYAIGGQDINDRLLSRVECYNPDTNKWIAVASINVARIASAAAVMDGKIYLAGGYTADIKVKSGTPISSITECYDPENQKWTRLGDIRIPRCQASLVALGGDLYLCGGATRTHGTDFTTATSLRDIDKYSKEFDMWEKVAELDTERHACGAAAVGNKLYICGGACSAMGYMLHSMEVYDAAAGKFDRTAPDCPLPGRFLSLIAVPPCAEH</sequence>
<accession>A0A8W8LV90</accession>
<dbReference type="SMART" id="SM00875">
    <property type="entry name" value="BACK"/>
    <property type="match status" value="1"/>
</dbReference>
<dbReference type="PANTHER" id="PTHR45632:SF3">
    <property type="entry name" value="KELCH-LIKE PROTEIN 32"/>
    <property type="match status" value="1"/>
</dbReference>
<evidence type="ECO:0000256" key="2">
    <source>
        <dbReference type="ARBA" id="ARBA00022737"/>
    </source>
</evidence>
<proteinExistence type="predicted"/>
<feature type="region of interest" description="Disordered" evidence="4">
    <location>
        <begin position="165"/>
        <end position="184"/>
    </location>
</feature>
<dbReference type="InterPro" id="IPR015915">
    <property type="entry name" value="Kelch-typ_b-propeller"/>
</dbReference>
<dbReference type="OMA" id="KEFACTN"/>
<keyword evidence="3" id="KW-0175">Coiled coil</keyword>
<dbReference type="Gene3D" id="1.25.40.420">
    <property type="match status" value="1"/>
</dbReference>
<dbReference type="InterPro" id="IPR011333">
    <property type="entry name" value="SKP1/BTB/POZ_sf"/>
</dbReference>
<dbReference type="Pfam" id="PF07707">
    <property type="entry name" value="BACK"/>
    <property type="match status" value="1"/>
</dbReference>
<keyword evidence="2" id="KW-0677">Repeat</keyword>
<feature type="compositionally biased region" description="Basic residues" evidence="4">
    <location>
        <begin position="165"/>
        <end position="178"/>
    </location>
</feature>
<dbReference type="Proteomes" id="UP000005408">
    <property type="component" value="Unassembled WGS sequence"/>
</dbReference>
<dbReference type="SUPFAM" id="SSF54695">
    <property type="entry name" value="POZ domain"/>
    <property type="match status" value="1"/>
</dbReference>
<name>A0A8W8LV90_MAGGI</name>